<proteinExistence type="predicted"/>
<evidence type="ECO:0000313" key="3">
    <source>
        <dbReference type="Proteomes" id="UP000632125"/>
    </source>
</evidence>
<name>A0A927H8H4_9BACL</name>
<accession>A0A927H8H4</accession>
<dbReference type="Proteomes" id="UP000632125">
    <property type="component" value="Unassembled WGS sequence"/>
</dbReference>
<evidence type="ECO:0000256" key="1">
    <source>
        <dbReference type="SAM" id="MobiDB-lite"/>
    </source>
</evidence>
<reference evidence="2" key="1">
    <citation type="submission" date="2020-09" db="EMBL/GenBank/DDBJ databases">
        <title>A novel bacterium of genus Paenibacillus, isolated from South China Sea.</title>
        <authorList>
            <person name="Huang H."/>
            <person name="Mo K."/>
            <person name="Hu Y."/>
        </authorList>
    </citation>
    <scope>NUCLEOTIDE SEQUENCE</scope>
    <source>
        <strain evidence="2">IB182493</strain>
    </source>
</reference>
<dbReference type="AlphaFoldDB" id="A0A927H8H4"/>
<organism evidence="2 3">
    <name type="scientific">Paenibacillus arenilitoris</name>
    <dbReference type="NCBI Taxonomy" id="2772299"/>
    <lineage>
        <taxon>Bacteria</taxon>
        <taxon>Bacillati</taxon>
        <taxon>Bacillota</taxon>
        <taxon>Bacilli</taxon>
        <taxon>Bacillales</taxon>
        <taxon>Paenibacillaceae</taxon>
        <taxon>Paenibacillus</taxon>
    </lineage>
</organism>
<protein>
    <submittedName>
        <fullName evidence="2">Uncharacterized protein</fullName>
    </submittedName>
</protein>
<feature type="compositionally biased region" description="Gly residues" evidence="1">
    <location>
        <begin position="50"/>
        <end position="64"/>
    </location>
</feature>
<dbReference type="RefSeq" id="WP_190865704.1">
    <property type="nucleotide sequence ID" value="NZ_JACXIY010000034.1"/>
</dbReference>
<dbReference type="EMBL" id="JACXIY010000034">
    <property type="protein sequence ID" value="MBD2871683.1"/>
    <property type="molecule type" value="Genomic_DNA"/>
</dbReference>
<feature type="region of interest" description="Disordered" evidence="1">
    <location>
        <begin position="23"/>
        <end position="64"/>
    </location>
</feature>
<evidence type="ECO:0000313" key="2">
    <source>
        <dbReference type="EMBL" id="MBD2871683.1"/>
    </source>
</evidence>
<sequence>MLLALFVILIFIMIGWGVISAKTAPKSGPMRHRSGGDGGSSVAYADSGNSDGGCDGGGSGGGGD</sequence>
<keyword evidence="3" id="KW-1185">Reference proteome</keyword>
<gene>
    <name evidence="2" type="ORF">IDH41_24130</name>
</gene>
<comment type="caution">
    <text evidence="2">The sequence shown here is derived from an EMBL/GenBank/DDBJ whole genome shotgun (WGS) entry which is preliminary data.</text>
</comment>